<dbReference type="EMBL" id="CAJNOQ010046605">
    <property type="protein sequence ID" value="CAF1639229.1"/>
    <property type="molecule type" value="Genomic_DNA"/>
</dbReference>
<dbReference type="AlphaFoldDB" id="A0A816DV71"/>
<organism evidence="1 3">
    <name type="scientific">Didymodactylos carnosus</name>
    <dbReference type="NCBI Taxonomy" id="1234261"/>
    <lineage>
        <taxon>Eukaryota</taxon>
        <taxon>Metazoa</taxon>
        <taxon>Spiralia</taxon>
        <taxon>Gnathifera</taxon>
        <taxon>Rotifera</taxon>
        <taxon>Eurotatoria</taxon>
        <taxon>Bdelloidea</taxon>
        <taxon>Philodinida</taxon>
        <taxon>Philodinidae</taxon>
        <taxon>Didymodactylos</taxon>
    </lineage>
</organism>
<reference evidence="1" key="1">
    <citation type="submission" date="2021-02" db="EMBL/GenBank/DDBJ databases">
        <authorList>
            <person name="Nowell W R."/>
        </authorList>
    </citation>
    <scope>NUCLEOTIDE SEQUENCE</scope>
</reference>
<comment type="caution">
    <text evidence="1">The sequence shown here is derived from an EMBL/GenBank/DDBJ whole genome shotgun (WGS) entry which is preliminary data.</text>
</comment>
<sequence length="125" mass="14349">MLWSSVSTGNTSDIDFMSEIGRIHNDKQLSKTKNSSAAFVRIKLSSDDRRVLSSFPYGISQIDGQKHINGFLIRKHYSGLISKKSHLRTHICTRRIETNIAINLAPIQIKLQQITDDEYEKEFRI</sequence>
<dbReference type="Proteomes" id="UP000663829">
    <property type="component" value="Unassembled WGS sequence"/>
</dbReference>
<accession>A0A816DV71</accession>
<evidence type="ECO:0000313" key="3">
    <source>
        <dbReference type="Proteomes" id="UP000663829"/>
    </source>
</evidence>
<name>A0A816DV71_9BILA</name>
<proteinExistence type="predicted"/>
<evidence type="ECO:0000313" key="2">
    <source>
        <dbReference type="EMBL" id="CAF4548592.1"/>
    </source>
</evidence>
<gene>
    <name evidence="1" type="ORF">GPM918_LOCUS44828</name>
    <name evidence="2" type="ORF">SRO942_LOCUS46889</name>
</gene>
<dbReference type="EMBL" id="CAJOBC010115277">
    <property type="protein sequence ID" value="CAF4548592.1"/>
    <property type="molecule type" value="Genomic_DNA"/>
</dbReference>
<keyword evidence="3" id="KW-1185">Reference proteome</keyword>
<protein>
    <submittedName>
        <fullName evidence="1">Uncharacterized protein</fullName>
    </submittedName>
</protein>
<dbReference type="Proteomes" id="UP000681722">
    <property type="component" value="Unassembled WGS sequence"/>
</dbReference>
<evidence type="ECO:0000313" key="1">
    <source>
        <dbReference type="EMBL" id="CAF1639229.1"/>
    </source>
</evidence>